<evidence type="ECO:0000256" key="1">
    <source>
        <dbReference type="SAM" id="MobiDB-lite"/>
    </source>
</evidence>
<accession>A0A5N3P7R1</accession>
<dbReference type="EMBL" id="VCMV01000029">
    <property type="protein sequence ID" value="KAB0265769.1"/>
    <property type="molecule type" value="Genomic_DNA"/>
</dbReference>
<comment type="caution">
    <text evidence="2">The sequence shown here is derived from an EMBL/GenBank/DDBJ whole genome shotgun (WGS) entry which is preliminary data.</text>
</comment>
<evidence type="ECO:0000313" key="2">
    <source>
        <dbReference type="EMBL" id="KAB0265769.1"/>
    </source>
</evidence>
<keyword evidence="3" id="KW-1185">Reference proteome</keyword>
<name>A0A5N3P7R1_9HYPH</name>
<dbReference type="RefSeq" id="WP_150946775.1">
    <property type="nucleotide sequence ID" value="NZ_VCMV01000029.1"/>
</dbReference>
<dbReference type="OrthoDB" id="8456047at2"/>
<gene>
    <name evidence="2" type="ORF">FEZ63_17340</name>
</gene>
<evidence type="ECO:0000313" key="3">
    <source>
        <dbReference type="Proteomes" id="UP000325684"/>
    </source>
</evidence>
<proteinExistence type="predicted"/>
<feature type="region of interest" description="Disordered" evidence="1">
    <location>
        <begin position="128"/>
        <end position="181"/>
    </location>
</feature>
<dbReference type="AlphaFoldDB" id="A0A5N3P7R1"/>
<reference evidence="2 3" key="1">
    <citation type="journal article" date="2019" name="Microorganisms">
        <title>Genome Insights into the Novel Species Microvirga brassicacearum, a Rapeseed Endophyte with Biotechnological Potential.</title>
        <authorList>
            <person name="Jimenez-Gomez A."/>
            <person name="Saati-Santamaria Z."/>
            <person name="Igual J.M."/>
            <person name="Rivas R."/>
            <person name="Mateos P.F."/>
            <person name="Garcia-Fraile P."/>
        </authorList>
    </citation>
    <scope>NUCLEOTIDE SEQUENCE [LARGE SCALE GENOMIC DNA]</scope>
    <source>
        <strain evidence="2 3">CDVBN77</strain>
    </source>
</reference>
<protein>
    <submittedName>
        <fullName evidence="2">Uncharacterized protein</fullName>
    </submittedName>
</protein>
<sequence>MHRNEEADFAALATKRPFQDTIHEFWKAESVRARYTSITALKQDFPRGFDTPRWRCPVDLFQWFHNPIPLRRDPLSFGKEVLVKMHNNYQAIRLEHALQLLDKHLAVGSPIRQWLIDKEFDEAFLPRHMRRKPGQSSAQRRENFGAPAAKDPTDVIFKPKRSGLHPSTTDSRKPLWRSCLS</sequence>
<dbReference type="Proteomes" id="UP000325684">
    <property type="component" value="Unassembled WGS sequence"/>
</dbReference>
<organism evidence="2 3">
    <name type="scientific">Microvirga brassicacearum</name>
    <dbReference type="NCBI Taxonomy" id="2580413"/>
    <lineage>
        <taxon>Bacteria</taxon>
        <taxon>Pseudomonadati</taxon>
        <taxon>Pseudomonadota</taxon>
        <taxon>Alphaproteobacteria</taxon>
        <taxon>Hyphomicrobiales</taxon>
        <taxon>Methylobacteriaceae</taxon>
        <taxon>Microvirga</taxon>
    </lineage>
</organism>